<comment type="subcellular location">
    <subcellularLocation>
        <location evidence="1">Mitochondrion membrane</location>
        <topology evidence="1">Multi-pass membrane protein</topology>
    </subcellularLocation>
</comment>
<keyword evidence="9 10" id="KW-0472">Membrane</keyword>
<evidence type="ECO:0000256" key="7">
    <source>
        <dbReference type="ARBA" id="ARBA00022989"/>
    </source>
</evidence>
<dbReference type="GO" id="GO:0031966">
    <property type="term" value="C:mitochondrial membrane"/>
    <property type="evidence" value="ECO:0007669"/>
    <property type="project" value="UniProtKB-SubCell"/>
</dbReference>
<feature type="repeat" description="Solcar" evidence="10">
    <location>
        <begin position="143"/>
        <end position="248"/>
    </location>
</feature>
<feature type="repeat" description="Solcar" evidence="10">
    <location>
        <begin position="34"/>
        <end position="116"/>
    </location>
</feature>
<dbReference type="OrthoDB" id="2382881at2759"/>
<comment type="similarity">
    <text evidence="2 11">Belongs to the mitochondrial carrier (TC 2.A.29) family.</text>
</comment>
<dbReference type="PANTHER" id="PTHR45624">
    <property type="entry name" value="MITOCHONDRIAL BASIC AMINO ACIDS TRANSPORTER-RELATED"/>
    <property type="match status" value="1"/>
</dbReference>
<dbReference type="EMBL" id="JNVN01004253">
    <property type="protein sequence ID" value="KHJ30437.1"/>
    <property type="molecule type" value="Genomic_DNA"/>
</dbReference>
<name>A0A0B1NVQ4_UNCNE</name>
<keyword evidence="3 11" id="KW-0813">Transport</keyword>
<accession>A0A0B1NVQ4</accession>
<evidence type="ECO:0000256" key="4">
    <source>
        <dbReference type="ARBA" id="ARBA00022692"/>
    </source>
</evidence>
<evidence type="ECO:0000256" key="9">
    <source>
        <dbReference type="ARBA" id="ARBA00023136"/>
    </source>
</evidence>
<dbReference type="AlphaFoldDB" id="A0A0B1NVQ4"/>
<dbReference type="STRING" id="52586.A0A0B1NVQ4"/>
<comment type="caution">
    <text evidence="12">The sequence shown here is derived from an EMBL/GenBank/DDBJ whole genome shotgun (WGS) entry which is preliminary data.</text>
</comment>
<sequence length="349" mass="38490">MPFELNSPGCKSVGKKSDENVAQLQNSRNESSFTSNYRTEIAACIGSVISTFIAFPLDSVKTRMQTCQYKGYADCVRHTYKTEGYRGFIRGVVAPLLSVTIVRTVSFSIYQRSKYNYATWFKQNFGIDPLLHINTPGNYPNISTISCFGVAGATAGSVITLASCPFELTKLSAQVSNLDVDMKTGEYKSSDARKIAATYQNKGTFMTAKNIIKNRGILGLYTGFHLHLLRDTLGTATYFMTYESAKQVLTTVSPNKSSGNPLAIIIAGGVCGIASWALIYPIDSAKSIYQKNSLTTKKGEPVPRPPRIQFRNRRMYRGLGVSMGRSCLVNSVFFSAFEFIKKNVVDVEN</sequence>
<dbReference type="PANTHER" id="PTHR45624:SF9">
    <property type="entry name" value="CARRIER PROTEIN, PUTATIVE (AFU_ORTHOLOGUE AFUA_4G06390)-RELATED"/>
    <property type="match status" value="1"/>
</dbReference>
<dbReference type="GO" id="GO:0022857">
    <property type="term" value="F:transmembrane transporter activity"/>
    <property type="evidence" value="ECO:0007669"/>
    <property type="project" value="TreeGrafter"/>
</dbReference>
<organism evidence="12 13">
    <name type="scientific">Uncinula necator</name>
    <name type="common">Grape powdery mildew</name>
    <dbReference type="NCBI Taxonomy" id="52586"/>
    <lineage>
        <taxon>Eukaryota</taxon>
        <taxon>Fungi</taxon>
        <taxon>Dikarya</taxon>
        <taxon>Ascomycota</taxon>
        <taxon>Pezizomycotina</taxon>
        <taxon>Leotiomycetes</taxon>
        <taxon>Erysiphales</taxon>
        <taxon>Erysiphaceae</taxon>
        <taxon>Erysiphe</taxon>
    </lineage>
</organism>
<dbReference type="HOGENOM" id="CLU_015166_4_0_1"/>
<keyword evidence="6" id="KW-0999">Mitochondrion inner membrane</keyword>
<dbReference type="Proteomes" id="UP000030854">
    <property type="component" value="Unassembled WGS sequence"/>
</dbReference>
<dbReference type="InterPro" id="IPR023395">
    <property type="entry name" value="MCP_dom_sf"/>
</dbReference>
<proteinExistence type="inferred from homology"/>
<dbReference type="Pfam" id="PF00153">
    <property type="entry name" value="Mito_carr"/>
    <property type="match status" value="3"/>
</dbReference>
<dbReference type="SUPFAM" id="SSF103506">
    <property type="entry name" value="Mitochondrial carrier"/>
    <property type="match status" value="1"/>
</dbReference>
<evidence type="ECO:0000256" key="1">
    <source>
        <dbReference type="ARBA" id="ARBA00004225"/>
    </source>
</evidence>
<evidence type="ECO:0000256" key="6">
    <source>
        <dbReference type="ARBA" id="ARBA00022792"/>
    </source>
</evidence>
<gene>
    <name evidence="12" type="ORF">EV44_g6278</name>
</gene>
<keyword evidence="7" id="KW-1133">Transmembrane helix</keyword>
<dbReference type="InterPro" id="IPR018108">
    <property type="entry name" value="MCP_transmembrane"/>
</dbReference>
<evidence type="ECO:0000256" key="11">
    <source>
        <dbReference type="RuleBase" id="RU000488"/>
    </source>
</evidence>
<evidence type="ECO:0000256" key="2">
    <source>
        <dbReference type="ARBA" id="ARBA00006375"/>
    </source>
</evidence>
<keyword evidence="8" id="KW-0496">Mitochondrion</keyword>
<evidence type="ECO:0000313" key="13">
    <source>
        <dbReference type="Proteomes" id="UP000030854"/>
    </source>
</evidence>
<protein>
    <submittedName>
        <fullName evidence="12">Putative mitochondrial carrier protein</fullName>
    </submittedName>
</protein>
<keyword evidence="5" id="KW-0677">Repeat</keyword>
<evidence type="ECO:0000256" key="8">
    <source>
        <dbReference type="ARBA" id="ARBA00023128"/>
    </source>
</evidence>
<evidence type="ECO:0000256" key="3">
    <source>
        <dbReference type="ARBA" id="ARBA00022448"/>
    </source>
</evidence>
<evidence type="ECO:0000313" key="12">
    <source>
        <dbReference type="EMBL" id="KHJ30437.1"/>
    </source>
</evidence>
<keyword evidence="4 10" id="KW-0812">Transmembrane</keyword>
<dbReference type="PROSITE" id="PS50920">
    <property type="entry name" value="SOLCAR"/>
    <property type="match status" value="2"/>
</dbReference>
<evidence type="ECO:0000256" key="5">
    <source>
        <dbReference type="ARBA" id="ARBA00022737"/>
    </source>
</evidence>
<reference evidence="12 13" key="1">
    <citation type="journal article" date="2014" name="BMC Genomics">
        <title>Adaptive genomic structural variation in the grape powdery mildew pathogen, Erysiphe necator.</title>
        <authorList>
            <person name="Jones L."/>
            <person name="Riaz S."/>
            <person name="Morales-Cruz A."/>
            <person name="Amrine K.C."/>
            <person name="McGuire B."/>
            <person name="Gubler W.D."/>
            <person name="Walker M.A."/>
            <person name="Cantu D."/>
        </authorList>
    </citation>
    <scope>NUCLEOTIDE SEQUENCE [LARGE SCALE GENOMIC DNA]</scope>
    <source>
        <strain evidence="13">c</strain>
    </source>
</reference>
<dbReference type="InterPro" id="IPR050567">
    <property type="entry name" value="Mitochondrial_Carrier"/>
</dbReference>
<dbReference type="OMA" id="NRRMYRG"/>
<keyword evidence="13" id="KW-1185">Reference proteome</keyword>
<evidence type="ECO:0000256" key="10">
    <source>
        <dbReference type="PROSITE-ProRule" id="PRU00282"/>
    </source>
</evidence>
<dbReference type="Gene3D" id="1.50.40.10">
    <property type="entry name" value="Mitochondrial carrier domain"/>
    <property type="match status" value="2"/>
</dbReference>